<dbReference type="InterPro" id="IPR035994">
    <property type="entry name" value="Nucleoside_phosphorylase_sf"/>
</dbReference>
<dbReference type="PANTHER" id="PTHR11904:SF9">
    <property type="entry name" value="PURINE NUCLEOSIDE PHOSPHORYLASE-RELATED"/>
    <property type="match status" value="1"/>
</dbReference>
<dbReference type="NCBIfam" id="NF006054">
    <property type="entry name" value="PRK08202.1"/>
    <property type="match status" value="1"/>
</dbReference>
<dbReference type="InterPro" id="IPR000845">
    <property type="entry name" value="Nucleoside_phosphorylase_d"/>
</dbReference>
<comment type="pathway">
    <text evidence="1 5">Purine metabolism; purine nucleoside salvage.</text>
</comment>
<dbReference type="RefSeq" id="WP_340343441.1">
    <property type="nucleotide sequence ID" value="NZ_JBBKZT010000007.1"/>
</dbReference>
<dbReference type="PIRSF" id="PIRSF000477">
    <property type="entry name" value="PurNPase"/>
    <property type="match status" value="1"/>
</dbReference>
<comment type="similarity">
    <text evidence="2 5">Belongs to the PNP/MTAP phosphorylase family.</text>
</comment>
<name>A0ABU8WL93_9BURK</name>
<gene>
    <name evidence="7" type="primary">xapA</name>
    <name evidence="7" type="ORF">WKW82_16765</name>
</gene>
<reference evidence="7 8" key="1">
    <citation type="submission" date="2024-03" db="EMBL/GenBank/DDBJ databases">
        <title>Novel species of the genus Variovorax.</title>
        <authorList>
            <person name="Liu Q."/>
            <person name="Xin Y.-H."/>
        </authorList>
    </citation>
    <scope>NUCLEOTIDE SEQUENCE [LARGE SCALE GENOMIC DNA]</scope>
    <source>
        <strain evidence="7 8">KACC 18900</strain>
    </source>
</reference>
<dbReference type="InterPro" id="IPR011268">
    <property type="entry name" value="Purine_phosphorylase"/>
</dbReference>
<dbReference type="NCBIfam" id="TIGR01699">
    <property type="entry name" value="XAPA"/>
    <property type="match status" value="1"/>
</dbReference>
<evidence type="ECO:0000313" key="8">
    <source>
        <dbReference type="Proteomes" id="UP001385892"/>
    </source>
</evidence>
<dbReference type="InterPro" id="IPR010943">
    <property type="entry name" value="Xanthosine_phosphorylase"/>
</dbReference>
<comment type="caution">
    <text evidence="7">The sequence shown here is derived from an EMBL/GenBank/DDBJ whole genome shotgun (WGS) entry which is preliminary data.</text>
</comment>
<dbReference type="Pfam" id="PF01048">
    <property type="entry name" value="PNP_UDP_1"/>
    <property type="match status" value="1"/>
</dbReference>
<dbReference type="PANTHER" id="PTHR11904">
    <property type="entry name" value="METHYLTHIOADENOSINE/PURINE NUCLEOSIDE PHOSPHORYLASE"/>
    <property type="match status" value="1"/>
</dbReference>
<evidence type="ECO:0000256" key="1">
    <source>
        <dbReference type="ARBA" id="ARBA00005058"/>
    </source>
</evidence>
<evidence type="ECO:0000256" key="2">
    <source>
        <dbReference type="ARBA" id="ARBA00006751"/>
    </source>
</evidence>
<keyword evidence="3 5" id="KW-0328">Glycosyltransferase</keyword>
<comment type="function">
    <text evidence="5">The purine nucleoside phosphorylases catalyze the phosphorolytic breakdown of the N-glycosidic bond in the beta-(deoxy)ribonucleoside molecules, with the formation of the corresponding free purine bases and pentose-1-phosphate.</text>
</comment>
<dbReference type="SUPFAM" id="SSF53167">
    <property type="entry name" value="Purine and uridine phosphorylases"/>
    <property type="match status" value="1"/>
</dbReference>
<dbReference type="Gene3D" id="3.40.50.1580">
    <property type="entry name" value="Nucleoside phosphorylase domain"/>
    <property type="match status" value="1"/>
</dbReference>
<evidence type="ECO:0000256" key="3">
    <source>
        <dbReference type="ARBA" id="ARBA00022676"/>
    </source>
</evidence>
<protein>
    <recommendedName>
        <fullName evidence="5">Purine nucleoside phosphorylase</fullName>
        <ecNumber evidence="5">2.4.2.1</ecNumber>
    </recommendedName>
    <alternativeName>
        <fullName evidence="5">Inosine-guanosine phosphorylase</fullName>
    </alternativeName>
</protein>
<dbReference type="CDD" id="cd09009">
    <property type="entry name" value="PNP-EcPNPII_like"/>
    <property type="match status" value="1"/>
</dbReference>
<feature type="domain" description="Nucleoside phosphorylase" evidence="6">
    <location>
        <begin position="28"/>
        <end position="274"/>
    </location>
</feature>
<evidence type="ECO:0000259" key="6">
    <source>
        <dbReference type="Pfam" id="PF01048"/>
    </source>
</evidence>
<sequence>MTTSDCSNLSFEARDAFQKRMPGFVPRVAMVLGSGLGALAEQISDAVTFPYADLPGFPVSTVHGHAGELVAGHLGGVPVVCMKGRSHFYEGKGTAVMTSAVRTFKLLGCESIFLTCSAGSLRREVGPGQLVALTDHINAMPGNPLIGLNDERFGPRFMSMANAYDADLRAILKDAATELSVPWHEGVYVAYSGPSFETPAEIRMMQVIGGDVVGMSTVPEVITARHCGLKVTAVATITNLAEGLSDFPLSHEQTLKYAAIGARDLTRLIQAYLARIARVERVERVERLAA</sequence>
<dbReference type="Proteomes" id="UP001385892">
    <property type="component" value="Unassembled WGS sequence"/>
</dbReference>
<accession>A0ABU8WL93</accession>
<proteinExistence type="inferred from homology"/>
<evidence type="ECO:0000256" key="4">
    <source>
        <dbReference type="ARBA" id="ARBA00022679"/>
    </source>
</evidence>
<dbReference type="EC" id="2.4.2.1" evidence="5"/>
<organism evidence="7 8">
    <name type="scientific">Variovorax rhizosphaerae</name>
    <dbReference type="NCBI Taxonomy" id="1836200"/>
    <lineage>
        <taxon>Bacteria</taxon>
        <taxon>Pseudomonadati</taxon>
        <taxon>Pseudomonadota</taxon>
        <taxon>Betaproteobacteria</taxon>
        <taxon>Burkholderiales</taxon>
        <taxon>Comamonadaceae</taxon>
        <taxon>Variovorax</taxon>
    </lineage>
</organism>
<keyword evidence="8" id="KW-1185">Reference proteome</keyword>
<keyword evidence="4 5" id="KW-0808">Transferase</keyword>
<dbReference type="NCBIfam" id="TIGR01697">
    <property type="entry name" value="PNPH-PUNA-XAPA"/>
    <property type="match status" value="1"/>
</dbReference>
<evidence type="ECO:0000313" key="7">
    <source>
        <dbReference type="EMBL" id="MEJ8848312.1"/>
    </source>
</evidence>
<evidence type="ECO:0000256" key="5">
    <source>
        <dbReference type="PIRNR" id="PIRNR000477"/>
    </source>
</evidence>
<dbReference type="EMBL" id="JBBKZT010000007">
    <property type="protein sequence ID" value="MEJ8848312.1"/>
    <property type="molecule type" value="Genomic_DNA"/>
</dbReference>